<evidence type="ECO:0000313" key="1">
    <source>
        <dbReference type="EMBL" id="VZO35287.1"/>
    </source>
</evidence>
<name>A0A7M4DEH1_9MICO</name>
<organism evidence="1 2">
    <name type="scientific">Occultella aeris</name>
    <dbReference type="NCBI Taxonomy" id="2761496"/>
    <lineage>
        <taxon>Bacteria</taxon>
        <taxon>Bacillati</taxon>
        <taxon>Actinomycetota</taxon>
        <taxon>Actinomycetes</taxon>
        <taxon>Micrococcales</taxon>
        <taxon>Ruaniaceae</taxon>
        <taxon>Occultella</taxon>
    </lineage>
</organism>
<sequence length="33" mass="3596">MAKVPPMVEAEWLKRGFERLGSARATPDQGVAP</sequence>
<dbReference type="EMBL" id="CACRYJ010000006">
    <property type="protein sequence ID" value="VZO35287.1"/>
    <property type="molecule type" value="Genomic_DNA"/>
</dbReference>
<dbReference type="AlphaFoldDB" id="A0A7M4DEH1"/>
<dbReference type="Proteomes" id="UP000419743">
    <property type="component" value="Unassembled WGS sequence"/>
</dbReference>
<evidence type="ECO:0000313" key="2">
    <source>
        <dbReference type="Proteomes" id="UP000419743"/>
    </source>
</evidence>
<reference evidence="1 2" key="1">
    <citation type="submission" date="2019-11" db="EMBL/GenBank/DDBJ databases">
        <authorList>
            <person name="Criscuolo A."/>
        </authorList>
    </citation>
    <scope>NUCLEOTIDE SEQUENCE [LARGE SCALE GENOMIC DNA]</scope>
    <source>
        <strain evidence="1">CIP111667</strain>
    </source>
</reference>
<keyword evidence="2" id="KW-1185">Reference proteome</keyword>
<comment type="caution">
    <text evidence="1">The sequence shown here is derived from an EMBL/GenBank/DDBJ whole genome shotgun (WGS) entry which is preliminary data.</text>
</comment>
<protein>
    <submittedName>
        <fullName evidence="1">Uncharacterized protein</fullName>
    </submittedName>
</protein>
<gene>
    <name evidence="1" type="ORF">HALOF300_00511</name>
</gene>
<accession>A0A7M4DEH1</accession>
<proteinExistence type="predicted"/>